<sequence>MRRRRSSQGSKSSSGSREETAQERAEREEREVNRNPIRFVMATIKAFIDALRAAVIFGVLICIISRSHAMTTETVSVQPSERIIGRLTCPLRRPSAECRAMREVERSQRSQIRTLVRNFNRHAGRIGNDCACAVMFATCFAPTGIGGCAACAALCAQVNTFAQTAAVRSSGRAMATACLGKLGWNNAIRVLDTEPKVEEELAPAIKPVETTSRWAEDACYVDIQPIYKRLPGCLKQYVDNPNKENYEKAIRILSYSSSVCHNKGASEKPFVDFI</sequence>
<comment type="caution">
    <text evidence="2">The sequence shown here is derived from an EMBL/GenBank/DDBJ whole genome shotgun (WGS) entry which is preliminary data.</text>
</comment>
<feature type="compositionally biased region" description="Basic and acidic residues" evidence="1">
    <location>
        <begin position="16"/>
        <end position="30"/>
    </location>
</feature>
<keyword evidence="3" id="KW-1185">Reference proteome</keyword>
<dbReference type="AlphaFoldDB" id="A0A2V3ITF8"/>
<protein>
    <submittedName>
        <fullName evidence="2">Uncharacterized protein</fullName>
    </submittedName>
</protein>
<gene>
    <name evidence="2" type="ORF">BWQ96_05220</name>
</gene>
<accession>A0A2V3ITF8</accession>
<dbReference type="EMBL" id="NBIV01000074">
    <property type="protein sequence ID" value="PXF45017.1"/>
    <property type="molecule type" value="Genomic_DNA"/>
</dbReference>
<reference evidence="2 3" key="1">
    <citation type="journal article" date="2018" name="Mol. Biol. Evol.">
        <title>Analysis of the draft genome of the red seaweed Gracilariopsis chorda provides insights into genome size evolution in Rhodophyta.</title>
        <authorList>
            <person name="Lee J."/>
            <person name="Yang E.C."/>
            <person name="Graf L."/>
            <person name="Yang J.H."/>
            <person name="Qiu H."/>
            <person name="Zel Zion U."/>
            <person name="Chan C.X."/>
            <person name="Stephens T.G."/>
            <person name="Weber A.P.M."/>
            <person name="Boo G.H."/>
            <person name="Boo S.M."/>
            <person name="Kim K.M."/>
            <person name="Shin Y."/>
            <person name="Jung M."/>
            <person name="Lee S.J."/>
            <person name="Yim H.S."/>
            <person name="Lee J.H."/>
            <person name="Bhattacharya D."/>
            <person name="Yoon H.S."/>
        </authorList>
    </citation>
    <scope>NUCLEOTIDE SEQUENCE [LARGE SCALE GENOMIC DNA]</scope>
    <source>
        <strain evidence="2 3">SKKU-2015</strain>
        <tissue evidence="2">Whole body</tissue>
    </source>
</reference>
<proteinExistence type="predicted"/>
<evidence type="ECO:0000313" key="3">
    <source>
        <dbReference type="Proteomes" id="UP000247409"/>
    </source>
</evidence>
<name>A0A2V3ITF8_9FLOR</name>
<organism evidence="2 3">
    <name type="scientific">Gracilariopsis chorda</name>
    <dbReference type="NCBI Taxonomy" id="448386"/>
    <lineage>
        <taxon>Eukaryota</taxon>
        <taxon>Rhodophyta</taxon>
        <taxon>Florideophyceae</taxon>
        <taxon>Rhodymeniophycidae</taxon>
        <taxon>Gracilariales</taxon>
        <taxon>Gracilariaceae</taxon>
        <taxon>Gracilariopsis</taxon>
    </lineage>
</organism>
<evidence type="ECO:0000313" key="2">
    <source>
        <dbReference type="EMBL" id="PXF45017.1"/>
    </source>
</evidence>
<dbReference type="Proteomes" id="UP000247409">
    <property type="component" value="Unassembled WGS sequence"/>
</dbReference>
<feature type="region of interest" description="Disordered" evidence="1">
    <location>
        <begin position="1"/>
        <end position="30"/>
    </location>
</feature>
<evidence type="ECO:0000256" key="1">
    <source>
        <dbReference type="SAM" id="MobiDB-lite"/>
    </source>
</evidence>